<dbReference type="EMBL" id="JACHHT010000004">
    <property type="protein sequence ID" value="MBB6523523.1"/>
    <property type="molecule type" value="Genomic_DNA"/>
</dbReference>
<dbReference type="InParanoid" id="A0A7X0JXJ8"/>
<protein>
    <submittedName>
        <fullName evidence="2">Uncharacterized protein</fullName>
    </submittedName>
</protein>
<proteinExistence type="predicted"/>
<evidence type="ECO:0000313" key="2">
    <source>
        <dbReference type="EMBL" id="MBB6523523.1"/>
    </source>
</evidence>
<feature type="compositionally biased region" description="Polar residues" evidence="1">
    <location>
        <begin position="60"/>
        <end position="69"/>
    </location>
</feature>
<keyword evidence="3" id="KW-1185">Reference proteome</keyword>
<dbReference type="AlphaFoldDB" id="A0A7X0JXJ8"/>
<comment type="caution">
    <text evidence="2">The sequence shown here is derived from an EMBL/GenBank/DDBJ whole genome shotgun (WGS) entry which is preliminary data.</text>
</comment>
<sequence>MSNDKNSQREATLMALDQLAQTLEVMNGLVRRLKLSLDQNQHLAQSSAKPAVPPKAEAVNQAQHKGSTSDQKRTLH</sequence>
<dbReference type="Proteomes" id="UP000528457">
    <property type="component" value="Unassembled WGS sequence"/>
</dbReference>
<feature type="compositionally biased region" description="Low complexity" evidence="1">
    <location>
        <begin position="44"/>
        <end position="59"/>
    </location>
</feature>
<name>A0A7X0JXJ8_9GAMM</name>
<gene>
    <name evidence="2" type="ORF">HNR48_003837</name>
</gene>
<reference evidence="2 3" key="1">
    <citation type="submission" date="2020-08" db="EMBL/GenBank/DDBJ databases">
        <title>Genomic Encyclopedia of Type Strains, Phase IV (KMG-IV): sequencing the most valuable type-strain genomes for metagenomic binning, comparative biology and taxonomic classification.</title>
        <authorList>
            <person name="Goeker M."/>
        </authorList>
    </citation>
    <scope>NUCLEOTIDE SEQUENCE [LARGE SCALE GENOMIC DNA]</scope>
    <source>
        <strain evidence="2 3">DSM 22368</strain>
    </source>
</reference>
<evidence type="ECO:0000313" key="3">
    <source>
        <dbReference type="Proteomes" id="UP000528457"/>
    </source>
</evidence>
<accession>A0A7X0JXJ8</accession>
<dbReference type="RefSeq" id="WP_166843457.1">
    <property type="nucleotide sequence ID" value="NZ_JAAONY010000004.1"/>
</dbReference>
<organism evidence="2 3">
    <name type="scientific">Pseudoteredinibacter isoporae</name>
    <dbReference type="NCBI Taxonomy" id="570281"/>
    <lineage>
        <taxon>Bacteria</taxon>
        <taxon>Pseudomonadati</taxon>
        <taxon>Pseudomonadota</taxon>
        <taxon>Gammaproteobacteria</taxon>
        <taxon>Cellvibrionales</taxon>
        <taxon>Cellvibrionaceae</taxon>
        <taxon>Pseudoteredinibacter</taxon>
    </lineage>
</organism>
<evidence type="ECO:0000256" key="1">
    <source>
        <dbReference type="SAM" id="MobiDB-lite"/>
    </source>
</evidence>
<feature type="region of interest" description="Disordered" evidence="1">
    <location>
        <begin position="39"/>
        <end position="76"/>
    </location>
</feature>